<dbReference type="Pfam" id="PF02353">
    <property type="entry name" value="CMAS"/>
    <property type="match status" value="1"/>
</dbReference>
<dbReference type="InterPro" id="IPR029063">
    <property type="entry name" value="SAM-dependent_MTases_sf"/>
</dbReference>
<organism evidence="7 8">
    <name type="scientific">Rubrivirga marina</name>
    <dbReference type="NCBI Taxonomy" id="1196024"/>
    <lineage>
        <taxon>Bacteria</taxon>
        <taxon>Pseudomonadati</taxon>
        <taxon>Rhodothermota</taxon>
        <taxon>Rhodothermia</taxon>
        <taxon>Rhodothermales</taxon>
        <taxon>Rubricoccaceae</taxon>
        <taxon>Rubrivirga</taxon>
    </lineage>
</organism>
<evidence type="ECO:0000313" key="7">
    <source>
        <dbReference type="EMBL" id="PAP74669.1"/>
    </source>
</evidence>
<name>A0A271IVU1_9BACT</name>
<evidence type="ECO:0000256" key="2">
    <source>
        <dbReference type="ARBA" id="ARBA00022603"/>
    </source>
</evidence>
<dbReference type="NCBIfam" id="NF008686">
    <property type="entry name" value="PRK11705.1"/>
    <property type="match status" value="1"/>
</dbReference>
<keyword evidence="2" id="KW-0489">Methyltransferase</keyword>
<evidence type="ECO:0000256" key="1">
    <source>
        <dbReference type="ARBA" id="ARBA00010815"/>
    </source>
</evidence>
<dbReference type="SUPFAM" id="SSF53335">
    <property type="entry name" value="S-adenosyl-L-methionine-dependent methyltransferases"/>
    <property type="match status" value="1"/>
</dbReference>
<reference evidence="7 8" key="1">
    <citation type="submission" date="2016-11" db="EMBL/GenBank/DDBJ databases">
        <title>Study of marine rhodopsin-containing bacteria.</title>
        <authorList>
            <person name="Yoshizawa S."/>
            <person name="Kumagai Y."/>
            <person name="Kogure K."/>
        </authorList>
    </citation>
    <scope>NUCLEOTIDE SEQUENCE [LARGE SCALE GENOMIC DNA]</scope>
    <source>
        <strain evidence="7 8">SAORIC-28</strain>
    </source>
</reference>
<dbReference type="PANTHER" id="PTHR43667:SF1">
    <property type="entry name" value="CYCLOPROPANE-FATTY-ACYL-PHOSPHOLIPID SYNTHASE"/>
    <property type="match status" value="1"/>
</dbReference>
<feature type="active site" evidence="6">
    <location>
        <position position="361"/>
    </location>
</feature>
<gene>
    <name evidence="7" type="ORF">BSZ37_20910</name>
</gene>
<keyword evidence="3" id="KW-0808">Transferase</keyword>
<dbReference type="OrthoDB" id="9782855at2"/>
<keyword evidence="5" id="KW-0443">Lipid metabolism</keyword>
<dbReference type="GO" id="GO:0008610">
    <property type="term" value="P:lipid biosynthetic process"/>
    <property type="evidence" value="ECO:0007669"/>
    <property type="project" value="InterPro"/>
</dbReference>
<dbReference type="PIRSF" id="PIRSF003085">
    <property type="entry name" value="CMAS"/>
    <property type="match status" value="1"/>
</dbReference>
<dbReference type="PANTHER" id="PTHR43667">
    <property type="entry name" value="CYCLOPROPANE-FATTY-ACYL-PHOSPHOLIPID SYNTHASE"/>
    <property type="match status" value="1"/>
</dbReference>
<dbReference type="InterPro" id="IPR003333">
    <property type="entry name" value="CMAS"/>
</dbReference>
<evidence type="ECO:0000256" key="4">
    <source>
        <dbReference type="ARBA" id="ARBA00022691"/>
    </source>
</evidence>
<dbReference type="InterPro" id="IPR050723">
    <property type="entry name" value="CFA/CMAS"/>
</dbReference>
<dbReference type="CDD" id="cd02440">
    <property type="entry name" value="AdoMet_MTases"/>
    <property type="match status" value="1"/>
</dbReference>
<evidence type="ECO:0000256" key="6">
    <source>
        <dbReference type="PIRSR" id="PIRSR003085-1"/>
    </source>
</evidence>
<evidence type="ECO:0000256" key="5">
    <source>
        <dbReference type="ARBA" id="ARBA00023098"/>
    </source>
</evidence>
<dbReference type="GO" id="GO:0032259">
    <property type="term" value="P:methylation"/>
    <property type="evidence" value="ECO:0007669"/>
    <property type="project" value="UniProtKB-KW"/>
</dbReference>
<dbReference type="AlphaFoldDB" id="A0A271IVU1"/>
<sequence length="390" mass="44010">MPTLEPTRPVRHRGTSPAHCVVLELAAHTGLTIDGPNPWDPQVHDDRFYRRVVRGGSLGLGESYVDGWWDAERLDETFCRLLRPDARAAVRRAIRSPRVLLPAIAAALAGRARPSKAFEVGERHYDLGNDLFEAMLDRRMVYTCAYWGGADTLDAAQEAKLDLVCRKIGLRPGDRVLDVGCGWGSFLAFAAERYGAHGVGVTVSEEQVALARERLAGLPVEVRLQDYRDIDPSESFDHVVSLGMFEHVGVESYRTFMRVVARHLKDDGLFLLHTIGGNHSVRSTDPWIGKYIFPNSMLPSIRQIGRATEGLFVVEDWHNLGAHYDRTLMAWHENVERAWPSLQDRYDERFRRMWTYYLLQCAGLFRARGAQLWQVVLSKNGVPGGFASVR</sequence>
<keyword evidence="4" id="KW-0949">S-adenosyl-L-methionine</keyword>
<evidence type="ECO:0000256" key="3">
    <source>
        <dbReference type="ARBA" id="ARBA00022679"/>
    </source>
</evidence>
<dbReference type="EMBL" id="MQWD01000005">
    <property type="protein sequence ID" value="PAP74669.1"/>
    <property type="molecule type" value="Genomic_DNA"/>
</dbReference>
<dbReference type="Proteomes" id="UP000216339">
    <property type="component" value="Unassembled WGS sequence"/>
</dbReference>
<dbReference type="RefSeq" id="WP_095512628.1">
    <property type="nucleotide sequence ID" value="NZ_MQWD01000005.1"/>
</dbReference>
<keyword evidence="8" id="KW-1185">Reference proteome</keyword>
<evidence type="ECO:0000313" key="8">
    <source>
        <dbReference type="Proteomes" id="UP000216339"/>
    </source>
</evidence>
<protein>
    <submittedName>
        <fullName evidence="7">Cyclopropane-fatty-acyl-phospholipid synthase</fullName>
    </submittedName>
</protein>
<proteinExistence type="inferred from homology"/>
<accession>A0A271IVU1</accession>
<dbReference type="Gene3D" id="3.40.50.150">
    <property type="entry name" value="Vaccinia Virus protein VP39"/>
    <property type="match status" value="1"/>
</dbReference>
<comment type="similarity">
    <text evidence="1">Belongs to the CFA/CMAS family.</text>
</comment>
<comment type="caution">
    <text evidence="7">The sequence shown here is derived from an EMBL/GenBank/DDBJ whole genome shotgun (WGS) entry which is preliminary data.</text>
</comment>
<dbReference type="GO" id="GO:0008168">
    <property type="term" value="F:methyltransferase activity"/>
    <property type="evidence" value="ECO:0007669"/>
    <property type="project" value="UniProtKB-KW"/>
</dbReference>